<feature type="domain" description="Multidrug resistance protein MdtA-like barrel-sandwich hybrid" evidence="5">
    <location>
        <begin position="69"/>
        <end position="209"/>
    </location>
</feature>
<dbReference type="Gene3D" id="2.40.420.20">
    <property type="match status" value="1"/>
</dbReference>
<organism evidence="8 9">
    <name type="scientific">Alistipes hominis</name>
    <dbReference type="NCBI Taxonomy" id="2763015"/>
    <lineage>
        <taxon>Bacteria</taxon>
        <taxon>Pseudomonadati</taxon>
        <taxon>Bacteroidota</taxon>
        <taxon>Bacteroidia</taxon>
        <taxon>Bacteroidales</taxon>
        <taxon>Rikenellaceae</taxon>
        <taxon>Alistipes</taxon>
    </lineage>
</organism>
<dbReference type="InterPro" id="IPR006143">
    <property type="entry name" value="RND_pump_MFP"/>
</dbReference>
<dbReference type="PROSITE" id="PS51257">
    <property type="entry name" value="PROKAR_LIPOPROTEIN"/>
    <property type="match status" value="1"/>
</dbReference>
<evidence type="ECO:0000256" key="3">
    <source>
        <dbReference type="SAM" id="Coils"/>
    </source>
</evidence>
<accession>A0ABR7CP06</accession>
<dbReference type="SUPFAM" id="SSF111369">
    <property type="entry name" value="HlyD-like secretion proteins"/>
    <property type="match status" value="1"/>
</dbReference>
<dbReference type="Gene3D" id="2.40.50.100">
    <property type="match status" value="1"/>
</dbReference>
<keyword evidence="9" id="KW-1185">Reference proteome</keyword>
<dbReference type="Pfam" id="PF25917">
    <property type="entry name" value="BSH_RND"/>
    <property type="match status" value="1"/>
</dbReference>
<keyword evidence="4" id="KW-0732">Signal</keyword>
<dbReference type="NCBIfam" id="TIGR01730">
    <property type="entry name" value="RND_mfp"/>
    <property type="match status" value="1"/>
</dbReference>
<reference evidence="8 9" key="1">
    <citation type="submission" date="2020-08" db="EMBL/GenBank/DDBJ databases">
        <title>Genome public.</title>
        <authorList>
            <person name="Liu C."/>
            <person name="Sun Q."/>
        </authorList>
    </citation>
    <scope>NUCLEOTIDE SEQUENCE [LARGE SCALE GENOMIC DNA]</scope>
    <source>
        <strain evidence="8 9">New-7</strain>
    </source>
</reference>
<evidence type="ECO:0000259" key="6">
    <source>
        <dbReference type="Pfam" id="PF25944"/>
    </source>
</evidence>
<evidence type="ECO:0000256" key="4">
    <source>
        <dbReference type="SAM" id="SignalP"/>
    </source>
</evidence>
<dbReference type="Proteomes" id="UP000636891">
    <property type="component" value="Unassembled WGS sequence"/>
</dbReference>
<feature type="signal peptide" evidence="4">
    <location>
        <begin position="1"/>
        <end position="21"/>
    </location>
</feature>
<keyword evidence="3" id="KW-0175">Coiled coil</keyword>
<dbReference type="Pfam" id="PF25967">
    <property type="entry name" value="RND-MFP_C"/>
    <property type="match status" value="1"/>
</dbReference>
<protein>
    <submittedName>
        <fullName evidence="8">Efflux RND transporter periplasmic adaptor subunit</fullName>
    </submittedName>
</protein>
<gene>
    <name evidence="8" type="ORF">H8S08_08560</name>
</gene>
<sequence>MKIRKSMLIQSQRFFLLTALGATFFSCGTKQQAGMMGGVPEYATITLEPTSIELNNTYPAAAIRGRQDIEIRPNVSGFITKLCVDEGATVKKGQTLFIIDPVQFEEAVKVAEANVNVAKAAVATAQLTADNKRELARKNIISEYDLQMAENTLASQKAALAQAEAQLTNAKNNLSYTQVTSPSNGVVGEIPYRVGSLVSPSMATPLTTVADNSEKYVYFSLNEKELLKMTTDGSLKKMPEVQLQLVDGSIYPEKGTVETLSGVIDQTAGGARVRATFKNPNQVLRSGGSGNILIPEKLDSTIVIPQSATVEAQDKIFAFVVTDSSTVNQTMIQVLPINNGQQYVVTGGLNPGDRIVVEGVGFIKNGMPIKPITPEEAAAKMQQATQQAAAAAAAKGAAK</sequence>
<dbReference type="InterPro" id="IPR058625">
    <property type="entry name" value="MdtA-like_BSH"/>
</dbReference>
<feature type="domain" description="Multidrug resistance protein MdtA-like beta-barrel" evidence="6">
    <location>
        <begin position="216"/>
        <end position="293"/>
    </location>
</feature>
<dbReference type="PANTHER" id="PTHR30158:SF23">
    <property type="entry name" value="MULTIDRUG RESISTANCE PROTEIN MEXA"/>
    <property type="match status" value="1"/>
</dbReference>
<comment type="subcellular location">
    <subcellularLocation>
        <location evidence="1">Cell envelope</location>
    </subcellularLocation>
</comment>
<proteinExistence type="inferred from homology"/>
<dbReference type="Gene3D" id="2.40.30.170">
    <property type="match status" value="1"/>
</dbReference>
<dbReference type="InterPro" id="IPR058627">
    <property type="entry name" value="MdtA-like_C"/>
</dbReference>
<evidence type="ECO:0000256" key="2">
    <source>
        <dbReference type="ARBA" id="ARBA00009477"/>
    </source>
</evidence>
<feature type="chain" id="PRO_5047209387" evidence="4">
    <location>
        <begin position="22"/>
        <end position="399"/>
    </location>
</feature>
<evidence type="ECO:0000259" key="7">
    <source>
        <dbReference type="Pfam" id="PF25967"/>
    </source>
</evidence>
<feature type="domain" description="Multidrug resistance protein MdtA-like C-terminal permuted SH3" evidence="7">
    <location>
        <begin position="302"/>
        <end position="360"/>
    </location>
</feature>
<dbReference type="Pfam" id="PF25944">
    <property type="entry name" value="Beta-barrel_RND"/>
    <property type="match status" value="1"/>
</dbReference>
<evidence type="ECO:0000313" key="8">
    <source>
        <dbReference type="EMBL" id="MBC5617065.1"/>
    </source>
</evidence>
<dbReference type="PANTHER" id="PTHR30158">
    <property type="entry name" value="ACRA/E-RELATED COMPONENT OF DRUG EFFLUX TRANSPORTER"/>
    <property type="match status" value="1"/>
</dbReference>
<name>A0ABR7CP06_9BACT</name>
<comment type="similarity">
    <text evidence="2">Belongs to the membrane fusion protein (MFP) (TC 8.A.1) family.</text>
</comment>
<dbReference type="EMBL" id="JACOOK010000004">
    <property type="protein sequence ID" value="MBC5617065.1"/>
    <property type="molecule type" value="Genomic_DNA"/>
</dbReference>
<dbReference type="InterPro" id="IPR058626">
    <property type="entry name" value="MdtA-like_b-barrel"/>
</dbReference>
<dbReference type="Gene3D" id="1.10.287.470">
    <property type="entry name" value="Helix hairpin bin"/>
    <property type="match status" value="1"/>
</dbReference>
<evidence type="ECO:0000259" key="5">
    <source>
        <dbReference type="Pfam" id="PF25917"/>
    </source>
</evidence>
<evidence type="ECO:0000256" key="1">
    <source>
        <dbReference type="ARBA" id="ARBA00004196"/>
    </source>
</evidence>
<feature type="coiled-coil region" evidence="3">
    <location>
        <begin position="146"/>
        <end position="173"/>
    </location>
</feature>
<comment type="caution">
    <text evidence="8">The sequence shown here is derived from an EMBL/GenBank/DDBJ whole genome shotgun (WGS) entry which is preliminary data.</text>
</comment>
<evidence type="ECO:0000313" key="9">
    <source>
        <dbReference type="Proteomes" id="UP000636891"/>
    </source>
</evidence>